<dbReference type="PANTHER" id="PTHR10492:SF78">
    <property type="entry name" value="ATP-DEPENDENT DNA HELICASE"/>
    <property type="match status" value="1"/>
</dbReference>
<dbReference type="GO" id="GO:0043139">
    <property type="term" value="F:5'-3' DNA helicase activity"/>
    <property type="evidence" value="ECO:0007669"/>
    <property type="project" value="UniProtKB-EC"/>
</dbReference>
<dbReference type="EMBL" id="CM000853">
    <property type="protein sequence ID" value="KRG89573.1"/>
    <property type="molecule type" value="Genomic_DNA"/>
</dbReference>
<comment type="similarity">
    <text evidence="1">Belongs to the helicase family.</text>
</comment>
<evidence type="ECO:0000256" key="1">
    <source>
        <dbReference type="RuleBase" id="RU363044"/>
    </source>
</evidence>
<dbReference type="SMR" id="A0A0R0E7A5"/>
<dbReference type="STRING" id="3847.A0A0R0E7A5"/>
<reference evidence="5 6" key="1">
    <citation type="journal article" date="2010" name="Nature">
        <title>Genome sequence of the palaeopolyploid soybean.</title>
        <authorList>
            <person name="Schmutz J."/>
            <person name="Cannon S.B."/>
            <person name="Schlueter J."/>
            <person name="Ma J."/>
            <person name="Mitros T."/>
            <person name="Nelson W."/>
            <person name="Hyten D.L."/>
            <person name="Song Q."/>
            <person name="Thelen J.J."/>
            <person name="Cheng J."/>
            <person name="Xu D."/>
            <person name="Hellsten U."/>
            <person name="May G.D."/>
            <person name="Yu Y."/>
            <person name="Sakurai T."/>
            <person name="Umezawa T."/>
            <person name="Bhattacharyya M.K."/>
            <person name="Sandhu D."/>
            <person name="Valliyodan B."/>
            <person name="Lindquist E."/>
            <person name="Peto M."/>
            <person name="Grant D."/>
            <person name="Shu S."/>
            <person name="Goodstein D."/>
            <person name="Barry K."/>
            <person name="Futrell-Griggs M."/>
            <person name="Abernathy B."/>
            <person name="Du J."/>
            <person name="Tian Z."/>
            <person name="Zhu L."/>
            <person name="Gill N."/>
            <person name="Joshi T."/>
            <person name="Libault M."/>
            <person name="Sethuraman A."/>
            <person name="Zhang X.-C."/>
            <person name="Shinozaki K."/>
            <person name="Nguyen H.T."/>
            <person name="Wing R.A."/>
            <person name="Cregan P."/>
            <person name="Specht J."/>
            <person name="Grimwood J."/>
            <person name="Rokhsar D."/>
            <person name="Stacey G."/>
            <person name="Shoemaker R.C."/>
            <person name="Jackson S.A."/>
        </authorList>
    </citation>
    <scope>NUCLEOTIDE SEQUENCE</scope>
    <source>
        <strain evidence="6">cv. Williams 82</strain>
        <tissue evidence="5">Callus</tissue>
    </source>
</reference>
<evidence type="ECO:0000313" key="5">
    <source>
        <dbReference type="EMBL" id="KRG89573.1"/>
    </source>
</evidence>
<protein>
    <recommendedName>
        <fullName evidence="1">ATP-dependent DNA helicase</fullName>
        <ecNumber evidence="1">5.6.2.3</ecNumber>
    </recommendedName>
</protein>
<dbReference type="GO" id="GO:0005524">
    <property type="term" value="F:ATP binding"/>
    <property type="evidence" value="ECO:0007669"/>
    <property type="project" value="UniProtKB-KW"/>
</dbReference>
<dbReference type="AlphaFoldDB" id="A0A0R0E7A5"/>
<dbReference type="Pfam" id="PF14214">
    <property type="entry name" value="Helitron_like_N"/>
    <property type="match status" value="1"/>
</dbReference>
<feature type="domain" description="Helitron helicase-like" evidence="3">
    <location>
        <begin position="168"/>
        <end position="226"/>
    </location>
</feature>
<accession>A0A0R0E7A5</accession>
<evidence type="ECO:0000313" key="6">
    <source>
        <dbReference type="EnsemblPlants" id="KRG89573"/>
    </source>
</evidence>
<proteinExistence type="inferred from homology"/>
<evidence type="ECO:0000259" key="4">
    <source>
        <dbReference type="Pfam" id="PF21530"/>
    </source>
</evidence>
<feature type="domain" description="DNA helicase Pif1-like DEAD-box helicase" evidence="2">
    <location>
        <begin position="579"/>
        <end position="667"/>
    </location>
</feature>
<keyword evidence="1" id="KW-0233">DNA recombination</keyword>
<name>A0A0R0E7A5_SOYBN</name>
<sequence length="940" mass="106339">MEEVGSNKTISAKSARLKRKVILQGRCLRRSQPDNAKKTHIFNENIRYVDLGDPSETCAYCQAAMWYEERTRKNRNHANAKYSICCIMGRVQLPFLKNPPMLLQQLLSKIDTSVPKGKGPTIYKIPGQSCHLIGSLLPILGKPPKFAQLYIYDIENEIQNRIDAPIEIQNANCGKRIILPSSIVGSQRYMDQLYFDGMTICSTVGFPDLFLTFTCNPYWPKIQQSKKKLGNVLACKLCIHNAVSTQLTIVYIYTIEFQKRGLPHAHILLFLDAASKYPSLVDIDRIISAKIPDSIKQPQLYDCVKKYMMHGPCGHANRKSLCMKDGKCSRYFPKKWQHEIVVDQEGYPVYKRHNDGKYIDKNEIALYNRYVVPYNPNLLLKYQAYLNIEWCNQSASIKYLFKYINKGYDCITATLVPAQNDDGTTGQTIGEIKHYLDAFSQNIVTLTGLPMILLSESDLANPLCGVSCYVLLSAPGWFFTDMVPHCMLNWVPPSTGELYYLGMMLVVVKGPTTYEQIRTIDGQLYSSFREACFAMGFLLFVTMLISNSIERPNHVWAETWECLIDDIVHQQRRIRNMPDELRHIFNLIINVVNQQAGGMLFLYGYGGTGKTFMRKTLTSPLCSKGDIVLTVASSGIASLLLPNGRTTHSKFAIHVPILDNSTCNIHQVCFEALDKTLNDIMCMSNSDSGSFGGKVVVFGGDFGKIILVIPKGSRSDIVHATINASYLWDYCITLKLKKKHWLIDVGDGRLGKGDDGLYNIEIPSELLITNFINPIEAIVIYTYPDIQHKYKDAEFLKSITILASTNEIVDQKNDYILNIIAGEEKEYFSCDLIDMRDVAASEFYESVTPEFLHSLKTSGIPNHKIRLKTNTPIMLIRNLDQAEGLCNGTRLIVSRMTNHLYVAFSRVQSKSGLKIIIHDKEGKPLNITTNVIFKEILQNL</sequence>
<dbReference type="Gene3D" id="3.40.50.300">
    <property type="entry name" value="P-loop containing nucleotide triphosphate hydrolases"/>
    <property type="match status" value="1"/>
</dbReference>
<keyword evidence="1" id="KW-0067">ATP-binding</keyword>
<comment type="cofactor">
    <cofactor evidence="1">
        <name>Mg(2+)</name>
        <dbReference type="ChEBI" id="CHEBI:18420"/>
    </cofactor>
</comment>
<evidence type="ECO:0000259" key="3">
    <source>
        <dbReference type="Pfam" id="PF14214"/>
    </source>
</evidence>
<dbReference type="GO" id="GO:0006310">
    <property type="term" value="P:DNA recombination"/>
    <property type="evidence" value="ECO:0007669"/>
    <property type="project" value="UniProtKB-KW"/>
</dbReference>
<feature type="domain" description="DNA helicase Pif1-like 2B" evidence="4">
    <location>
        <begin position="850"/>
        <end position="894"/>
    </location>
</feature>
<dbReference type="PaxDb" id="3847-GLYMA20G04353.1"/>
<dbReference type="InterPro" id="IPR010285">
    <property type="entry name" value="DNA_helicase_pif1-like_DEAD"/>
</dbReference>
<evidence type="ECO:0000259" key="2">
    <source>
        <dbReference type="Pfam" id="PF05970"/>
    </source>
</evidence>
<dbReference type="Pfam" id="PF21530">
    <property type="entry name" value="Pif1_2B_dom"/>
    <property type="match status" value="1"/>
</dbReference>
<dbReference type="SUPFAM" id="SSF52540">
    <property type="entry name" value="P-loop containing nucleoside triphosphate hydrolases"/>
    <property type="match status" value="1"/>
</dbReference>
<keyword evidence="1" id="KW-0234">DNA repair</keyword>
<dbReference type="EnsemblPlants" id="KRG89573">
    <property type="protein sequence ID" value="KRG89573"/>
    <property type="gene ID" value="GLYMA_20G033100"/>
</dbReference>
<reference evidence="6" key="2">
    <citation type="submission" date="2018-02" db="UniProtKB">
        <authorList>
            <consortium name="EnsemblPlants"/>
        </authorList>
    </citation>
    <scope>IDENTIFICATION</scope>
    <source>
        <strain evidence="6">Williams 82</strain>
    </source>
</reference>
<gene>
    <name evidence="5" type="ORF">GLYMA_20G033100</name>
</gene>
<dbReference type="GO" id="GO:0000723">
    <property type="term" value="P:telomere maintenance"/>
    <property type="evidence" value="ECO:0007669"/>
    <property type="project" value="InterPro"/>
</dbReference>
<dbReference type="Proteomes" id="UP000008827">
    <property type="component" value="Chromosome 20"/>
</dbReference>
<keyword evidence="7" id="KW-1185">Reference proteome</keyword>
<dbReference type="InParanoid" id="A0A0R0E7A5"/>
<organism evidence="5">
    <name type="scientific">Glycine max</name>
    <name type="common">Soybean</name>
    <name type="synonym">Glycine hispida</name>
    <dbReference type="NCBI Taxonomy" id="3847"/>
    <lineage>
        <taxon>Eukaryota</taxon>
        <taxon>Viridiplantae</taxon>
        <taxon>Streptophyta</taxon>
        <taxon>Embryophyta</taxon>
        <taxon>Tracheophyta</taxon>
        <taxon>Spermatophyta</taxon>
        <taxon>Magnoliopsida</taxon>
        <taxon>eudicotyledons</taxon>
        <taxon>Gunneridae</taxon>
        <taxon>Pentapetalae</taxon>
        <taxon>rosids</taxon>
        <taxon>fabids</taxon>
        <taxon>Fabales</taxon>
        <taxon>Fabaceae</taxon>
        <taxon>Papilionoideae</taxon>
        <taxon>50 kb inversion clade</taxon>
        <taxon>NPAAA clade</taxon>
        <taxon>indigoferoid/millettioid clade</taxon>
        <taxon>Phaseoleae</taxon>
        <taxon>Glycine</taxon>
        <taxon>Glycine subgen. Soja</taxon>
    </lineage>
</organism>
<keyword evidence="1" id="KW-0547">Nucleotide-binding</keyword>
<dbReference type="Gramene" id="KRG89573">
    <property type="protein sequence ID" value="KRG89573"/>
    <property type="gene ID" value="GLYMA_20G033100"/>
</dbReference>
<keyword evidence="1" id="KW-0378">Hydrolase</keyword>
<dbReference type="Pfam" id="PF05970">
    <property type="entry name" value="PIF1"/>
    <property type="match status" value="1"/>
</dbReference>
<comment type="catalytic activity">
    <reaction evidence="1">
        <text>ATP + H2O = ADP + phosphate + H(+)</text>
        <dbReference type="Rhea" id="RHEA:13065"/>
        <dbReference type="ChEBI" id="CHEBI:15377"/>
        <dbReference type="ChEBI" id="CHEBI:15378"/>
        <dbReference type="ChEBI" id="CHEBI:30616"/>
        <dbReference type="ChEBI" id="CHEBI:43474"/>
        <dbReference type="ChEBI" id="CHEBI:456216"/>
        <dbReference type="EC" id="5.6.2.3"/>
    </reaction>
</comment>
<dbReference type="GO" id="GO:0006281">
    <property type="term" value="P:DNA repair"/>
    <property type="evidence" value="ECO:0007669"/>
    <property type="project" value="UniProtKB-KW"/>
</dbReference>
<dbReference type="GO" id="GO:0016787">
    <property type="term" value="F:hydrolase activity"/>
    <property type="evidence" value="ECO:0007669"/>
    <property type="project" value="UniProtKB-KW"/>
</dbReference>
<dbReference type="InterPro" id="IPR049163">
    <property type="entry name" value="Pif1-like_2B_dom"/>
</dbReference>
<dbReference type="InterPro" id="IPR025476">
    <property type="entry name" value="Helitron_helicase-like"/>
</dbReference>
<reference evidence="5" key="3">
    <citation type="submission" date="2018-07" db="EMBL/GenBank/DDBJ databases">
        <title>WGS assembly of Glycine max.</title>
        <authorList>
            <person name="Schmutz J."/>
            <person name="Cannon S."/>
            <person name="Schlueter J."/>
            <person name="Ma J."/>
            <person name="Mitros T."/>
            <person name="Nelson W."/>
            <person name="Hyten D."/>
            <person name="Song Q."/>
            <person name="Thelen J."/>
            <person name="Cheng J."/>
            <person name="Xu D."/>
            <person name="Hellsten U."/>
            <person name="May G."/>
            <person name="Yu Y."/>
            <person name="Sakurai T."/>
            <person name="Umezawa T."/>
            <person name="Bhattacharyya M."/>
            <person name="Sandhu D."/>
            <person name="Valliyodan B."/>
            <person name="Lindquist E."/>
            <person name="Peto M."/>
            <person name="Grant D."/>
            <person name="Shu S."/>
            <person name="Goodstein D."/>
            <person name="Barry K."/>
            <person name="Futrell-Griggs M."/>
            <person name="Abernathy B."/>
            <person name="Du J."/>
            <person name="Tian Z."/>
            <person name="Zhu L."/>
            <person name="Gill N."/>
            <person name="Joshi T."/>
            <person name="Libault M."/>
            <person name="Sethuraman A."/>
            <person name="Zhang X."/>
            <person name="Shinozaki K."/>
            <person name="Nguyen H."/>
            <person name="Wing R."/>
            <person name="Cregan P."/>
            <person name="Specht J."/>
            <person name="Grimwood J."/>
            <person name="Rokhsar D."/>
            <person name="Stacey G."/>
            <person name="Shoemaker R."/>
            <person name="Jackson S."/>
        </authorList>
    </citation>
    <scope>NUCLEOTIDE SEQUENCE</scope>
    <source>
        <tissue evidence="5">Callus</tissue>
    </source>
</reference>
<keyword evidence="1" id="KW-0347">Helicase</keyword>
<dbReference type="PANTHER" id="PTHR10492">
    <property type="match status" value="1"/>
</dbReference>
<dbReference type="EC" id="5.6.2.3" evidence="1"/>
<keyword evidence="1" id="KW-0227">DNA damage</keyword>
<evidence type="ECO:0000313" key="7">
    <source>
        <dbReference type="Proteomes" id="UP000008827"/>
    </source>
</evidence>
<dbReference type="InterPro" id="IPR027417">
    <property type="entry name" value="P-loop_NTPase"/>
</dbReference>